<dbReference type="Gene3D" id="1.10.565.10">
    <property type="entry name" value="Retinoid X Receptor"/>
    <property type="match status" value="1"/>
</dbReference>
<protein>
    <recommendedName>
        <fullName evidence="4">NR LBD domain-containing protein</fullName>
    </recommendedName>
</protein>
<gene>
    <name evidence="5" type="ORF">PFISCL1PPCAC_13130</name>
</gene>
<evidence type="ECO:0000256" key="1">
    <source>
        <dbReference type="ARBA" id="ARBA00023015"/>
    </source>
</evidence>
<evidence type="ECO:0000259" key="4">
    <source>
        <dbReference type="PROSITE" id="PS51843"/>
    </source>
</evidence>
<dbReference type="AlphaFoldDB" id="A0AAV5VTY3"/>
<dbReference type="SUPFAM" id="SSF48508">
    <property type="entry name" value="Nuclear receptor ligand-binding domain"/>
    <property type="match status" value="1"/>
</dbReference>
<keyword evidence="1" id="KW-0805">Transcription regulation</keyword>
<name>A0AAV5VTY3_9BILA</name>
<keyword evidence="2" id="KW-0804">Transcription</keyword>
<sequence>NKSSIQLSQVRAGRERIMRVNPTLEEFLVVVALMFWSIEDMPVGDEITRIGDKYRDAAMRELHVFYRKRMRLDDYATRLGELLSFLQAFDRTSDVKEHMEMMRLFEVLPEDSFTYRLQK</sequence>
<dbReference type="InterPro" id="IPR000536">
    <property type="entry name" value="Nucl_hrmn_rcpt_lig-bd"/>
</dbReference>
<evidence type="ECO:0000256" key="3">
    <source>
        <dbReference type="ARBA" id="ARBA00023170"/>
    </source>
</evidence>
<dbReference type="PROSITE" id="PS51843">
    <property type="entry name" value="NR_LBD"/>
    <property type="match status" value="1"/>
</dbReference>
<proteinExistence type="predicted"/>
<reference evidence="5" key="1">
    <citation type="submission" date="2023-10" db="EMBL/GenBank/DDBJ databases">
        <title>Genome assembly of Pristionchus species.</title>
        <authorList>
            <person name="Yoshida K."/>
            <person name="Sommer R.J."/>
        </authorList>
    </citation>
    <scope>NUCLEOTIDE SEQUENCE</scope>
    <source>
        <strain evidence="5">RS5133</strain>
    </source>
</reference>
<dbReference type="Pfam" id="PF00104">
    <property type="entry name" value="Hormone_recep"/>
    <property type="match status" value="1"/>
</dbReference>
<organism evidence="5 6">
    <name type="scientific">Pristionchus fissidentatus</name>
    <dbReference type="NCBI Taxonomy" id="1538716"/>
    <lineage>
        <taxon>Eukaryota</taxon>
        <taxon>Metazoa</taxon>
        <taxon>Ecdysozoa</taxon>
        <taxon>Nematoda</taxon>
        <taxon>Chromadorea</taxon>
        <taxon>Rhabditida</taxon>
        <taxon>Rhabditina</taxon>
        <taxon>Diplogasteromorpha</taxon>
        <taxon>Diplogasteroidea</taxon>
        <taxon>Neodiplogasteridae</taxon>
        <taxon>Pristionchus</taxon>
    </lineage>
</organism>
<evidence type="ECO:0000313" key="5">
    <source>
        <dbReference type="EMBL" id="GMT21833.1"/>
    </source>
</evidence>
<keyword evidence="6" id="KW-1185">Reference proteome</keyword>
<feature type="domain" description="NR LBD" evidence="4">
    <location>
        <begin position="1"/>
        <end position="119"/>
    </location>
</feature>
<feature type="non-terminal residue" evidence="5">
    <location>
        <position position="119"/>
    </location>
</feature>
<evidence type="ECO:0000313" key="6">
    <source>
        <dbReference type="Proteomes" id="UP001432322"/>
    </source>
</evidence>
<keyword evidence="3" id="KW-0675">Receptor</keyword>
<dbReference type="GO" id="GO:0003700">
    <property type="term" value="F:DNA-binding transcription factor activity"/>
    <property type="evidence" value="ECO:0007669"/>
    <property type="project" value="TreeGrafter"/>
</dbReference>
<dbReference type="PANTHER" id="PTHR46011">
    <property type="entry name" value="NUCLEAR HORMONE RECEPTOR FAMILY MEMBER NHR-86-RELATED"/>
    <property type="match status" value="1"/>
</dbReference>
<dbReference type="Proteomes" id="UP001432322">
    <property type="component" value="Unassembled WGS sequence"/>
</dbReference>
<dbReference type="PANTHER" id="PTHR46011:SF6">
    <property type="entry name" value="HIGH ZINC ACTIVATED NUCLEAR RECEPTOR PROTEIN"/>
    <property type="match status" value="1"/>
</dbReference>
<dbReference type="InterPro" id="IPR035500">
    <property type="entry name" value="NHR-like_dom_sf"/>
</dbReference>
<feature type="non-terminal residue" evidence="5">
    <location>
        <position position="1"/>
    </location>
</feature>
<comment type="caution">
    <text evidence="5">The sequence shown here is derived from an EMBL/GenBank/DDBJ whole genome shotgun (WGS) entry which is preliminary data.</text>
</comment>
<dbReference type="GO" id="GO:0005634">
    <property type="term" value="C:nucleus"/>
    <property type="evidence" value="ECO:0007669"/>
    <property type="project" value="TreeGrafter"/>
</dbReference>
<accession>A0AAV5VTY3</accession>
<dbReference type="EMBL" id="BTSY01000004">
    <property type="protein sequence ID" value="GMT21833.1"/>
    <property type="molecule type" value="Genomic_DNA"/>
</dbReference>
<evidence type="ECO:0000256" key="2">
    <source>
        <dbReference type="ARBA" id="ARBA00023163"/>
    </source>
</evidence>